<dbReference type="InterPro" id="IPR000834">
    <property type="entry name" value="Peptidase_M14"/>
</dbReference>
<evidence type="ECO:0000256" key="1">
    <source>
        <dbReference type="ARBA" id="ARBA00001947"/>
    </source>
</evidence>
<dbReference type="PANTHER" id="PTHR11705">
    <property type="entry name" value="PROTEASE FAMILY M14 CARBOXYPEPTIDASE A,B"/>
    <property type="match status" value="1"/>
</dbReference>
<protein>
    <submittedName>
        <fullName evidence="8">Zinc carboxypeptidase</fullName>
    </submittedName>
</protein>
<evidence type="ECO:0000259" key="7">
    <source>
        <dbReference type="SMART" id="SM00631"/>
    </source>
</evidence>
<dbReference type="PANTHER" id="PTHR11705:SF143">
    <property type="entry name" value="SLL0236 PROTEIN"/>
    <property type="match status" value="1"/>
</dbReference>
<sequence>MSTFDSGEFTMSLSGRLVPVVVGLAMLPLVSAPTAVAAPVAPCSEEPRELPIDEFTDYREMVRELGRLERVSKGRVAVKEVGRSNRGRVLHQATVGTGPKVFVVSSEIHGNEKTGTDALLRILDYLGTSESRDAERLRKTITFVAVPKLNPDGAELDRRGNDLSWAEVQRKFPQLKDRPPTWNYLSDVLQGDDYRKRPGFDVNRDFNPDLNYVPRAEDVPGAPDQPGWFITPEARALRSVYLELTARRGKVPDVYVDLHHQGACVRQEGSNRLLDVSIDYPPLPDKFFEPGQKYAKYRDVYTKDESRQLAISAFNGMTSRGFVGARYPHAPDRDLPGQARCSFALNGTGTVLFEVRGQTQTLGQQHREHFTRAVMAGLYNMLRDVSTGAVDRIDPEAFDLLPGTADSGADHHSLDARILE</sequence>
<gene>
    <name evidence="8" type="ORF">AORI_0854</name>
</gene>
<comment type="similarity">
    <text evidence="2">Belongs to the peptidase M14 family.</text>
</comment>
<dbReference type="Pfam" id="PF00246">
    <property type="entry name" value="Peptidase_M14"/>
    <property type="match status" value="1"/>
</dbReference>
<reference evidence="8 9" key="1">
    <citation type="journal article" date="2013" name="BMC Genomics">
        <title>ContigScape: a Cytoscape plugin facilitating microbial genome gap closing.</title>
        <authorList>
            <person name="Tang B."/>
            <person name="Wang Q."/>
            <person name="Yang M."/>
            <person name="Xie F."/>
            <person name="Zhu Y."/>
            <person name="Zhuo Y."/>
            <person name="Wang S."/>
            <person name="Gao H."/>
            <person name="Ding X."/>
            <person name="Zhang L."/>
            <person name="Zhao G."/>
            <person name="Zheng H."/>
        </authorList>
    </citation>
    <scope>NUCLEOTIDE SEQUENCE [LARGE SCALE GENOMIC DNA]</scope>
    <source>
        <strain evidence="8 9">HCCB10007</strain>
    </source>
</reference>
<keyword evidence="4" id="KW-0378">Hydrolase</keyword>
<dbReference type="GO" id="GO:0008270">
    <property type="term" value="F:zinc ion binding"/>
    <property type="evidence" value="ECO:0007669"/>
    <property type="project" value="InterPro"/>
</dbReference>
<comment type="cofactor">
    <cofactor evidence="1">
        <name>Zn(2+)</name>
        <dbReference type="ChEBI" id="CHEBI:29105"/>
    </cofactor>
</comment>
<dbReference type="HOGENOM" id="CLU_054560_0_0_11"/>
<keyword evidence="6" id="KW-0482">Metalloprotease</keyword>
<evidence type="ECO:0000256" key="3">
    <source>
        <dbReference type="ARBA" id="ARBA00022670"/>
    </source>
</evidence>
<name>R4SY97_9PSEU</name>
<keyword evidence="8" id="KW-0121">Carboxypeptidase</keyword>
<dbReference type="SUPFAM" id="SSF53187">
    <property type="entry name" value="Zn-dependent exopeptidases"/>
    <property type="match status" value="1"/>
</dbReference>
<dbReference type="GO" id="GO:0006508">
    <property type="term" value="P:proteolysis"/>
    <property type="evidence" value="ECO:0007669"/>
    <property type="project" value="UniProtKB-KW"/>
</dbReference>
<dbReference type="Proteomes" id="UP000013968">
    <property type="component" value="Chromosome"/>
</dbReference>
<evidence type="ECO:0000256" key="6">
    <source>
        <dbReference type="ARBA" id="ARBA00023049"/>
    </source>
</evidence>
<evidence type="ECO:0000256" key="4">
    <source>
        <dbReference type="ARBA" id="ARBA00022801"/>
    </source>
</evidence>
<dbReference type="Gene3D" id="3.40.630.10">
    <property type="entry name" value="Zn peptidases"/>
    <property type="match status" value="1"/>
</dbReference>
<evidence type="ECO:0000256" key="5">
    <source>
        <dbReference type="ARBA" id="ARBA00022833"/>
    </source>
</evidence>
<organism evidence="8 9">
    <name type="scientific">Amycolatopsis keratiniphila</name>
    <dbReference type="NCBI Taxonomy" id="129921"/>
    <lineage>
        <taxon>Bacteria</taxon>
        <taxon>Bacillati</taxon>
        <taxon>Actinomycetota</taxon>
        <taxon>Actinomycetes</taxon>
        <taxon>Pseudonocardiales</taxon>
        <taxon>Pseudonocardiaceae</taxon>
        <taxon>Amycolatopsis</taxon>
        <taxon>Amycolatopsis japonica group</taxon>
    </lineage>
</organism>
<keyword evidence="3" id="KW-0645">Protease</keyword>
<keyword evidence="9" id="KW-1185">Reference proteome</keyword>
<dbReference type="EMBL" id="CP003410">
    <property type="protein sequence ID" value="AGM03443.1"/>
    <property type="molecule type" value="Genomic_DNA"/>
</dbReference>
<accession>R4SY97</accession>
<keyword evidence="5" id="KW-0862">Zinc</keyword>
<feature type="domain" description="Peptidase M14" evidence="7">
    <location>
        <begin position="55"/>
        <end position="365"/>
    </location>
</feature>
<proteinExistence type="inferred from homology"/>
<evidence type="ECO:0000313" key="9">
    <source>
        <dbReference type="Proteomes" id="UP000013968"/>
    </source>
</evidence>
<dbReference type="PATRIC" id="fig|1156913.3.peg.877"/>
<dbReference type="GO" id="GO:0004181">
    <property type="term" value="F:metallocarboxypeptidase activity"/>
    <property type="evidence" value="ECO:0007669"/>
    <property type="project" value="InterPro"/>
</dbReference>
<dbReference type="SMART" id="SM00631">
    <property type="entry name" value="Zn_pept"/>
    <property type="match status" value="1"/>
</dbReference>
<evidence type="ECO:0000256" key="2">
    <source>
        <dbReference type="ARBA" id="ARBA00005988"/>
    </source>
</evidence>
<dbReference type="AlphaFoldDB" id="R4SY97"/>
<dbReference type="KEGG" id="aoi:AORI_0854"/>
<dbReference type="GO" id="GO:0005615">
    <property type="term" value="C:extracellular space"/>
    <property type="evidence" value="ECO:0007669"/>
    <property type="project" value="TreeGrafter"/>
</dbReference>
<evidence type="ECO:0000313" key="8">
    <source>
        <dbReference type="EMBL" id="AGM03443.1"/>
    </source>
</evidence>